<organism evidence="2 3">
    <name type="scientific">Thermincola ferriacetica</name>
    <dbReference type="NCBI Taxonomy" id="281456"/>
    <lineage>
        <taxon>Bacteria</taxon>
        <taxon>Bacillati</taxon>
        <taxon>Bacillota</taxon>
        <taxon>Clostridia</taxon>
        <taxon>Eubacteriales</taxon>
        <taxon>Thermincolaceae</taxon>
        <taxon>Thermincola</taxon>
    </lineage>
</organism>
<protein>
    <submittedName>
        <fullName evidence="2">Uncharacterized protein</fullName>
    </submittedName>
</protein>
<dbReference type="EMBL" id="LGTE01000023">
    <property type="protein sequence ID" value="KNZ68695.1"/>
    <property type="molecule type" value="Genomic_DNA"/>
</dbReference>
<sequence>MFEDGEGRREVRHSTYVGRPRMLIREVKCFPERGLNRPSVREPRERERLSDGDFARSGGII</sequence>
<proteinExistence type="predicted"/>
<evidence type="ECO:0000256" key="1">
    <source>
        <dbReference type="SAM" id="MobiDB-lite"/>
    </source>
</evidence>
<dbReference type="Proteomes" id="UP000037175">
    <property type="component" value="Unassembled WGS sequence"/>
</dbReference>
<gene>
    <name evidence="2" type="ORF">Tfer_2688</name>
</gene>
<accession>A0A0L6VZK0</accession>
<dbReference type="RefSeq" id="WP_052218701.1">
    <property type="nucleotide sequence ID" value="NZ_LGTE01000023.1"/>
</dbReference>
<reference evidence="3" key="1">
    <citation type="submission" date="2015-07" db="EMBL/GenBank/DDBJ databases">
        <title>Complete Genome of Thermincola ferriacetica strain Z-0001T.</title>
        <authorList>
            <person name="Lusk B."/>
            <person name="Badalamenti J.P."/>
            <person name="Parameswaran P."/>
            <person name="Bond D.R."/>
            <person name="Torres C.I."/>
        </authorList>
    </citation>
    <scope>NUCLEOTIDE SEQUENCE [LARGE SCALE GENOMIC DNA]</scope>
    <source>
        <strain evidence="3">Z-0001</strain>
    </source>
</reference>
<feature type="compositionally biased region" description="Basic and acidic residues" evidence="1">
    <location>
        <begin position="34"/>
        <end position="54"/>
    </location>
</feature>
<evidence type="ECO:0000313" key="3">
    <source>
        <dbReference type="Proteomes" id="UP000037175"/>
    </source>
</evidence>
<keyword evidence="3" id="KW-1185">Reference proteome</keyword>
<comment type="caution">
    <text evidence="2">The sequence shown here is derived from an EMBL/GenBank/DDBJ whole genome shotgun (WGS) entry which is preliminary data.</text>
</comment>
<feature type="region of interest" description="Disordered" evidence="1">
    <location>
        <begin position="34"/>
        <end position="61"/>
    </location>
</feature>
<evidence type="ECO:0000313" key="2">
    <source>
        <dbReference type="EMBL" id="KNZ68695.1"/>
    </source>
</evidence>
<name>A0A0L6VZK0_9FIRM</name>
<dbReference type="AlphaFoldDB" id="A0A0L6VZK0"/>